<comment type="caution">
    <text evidence="2">The sequence shown here is derived from an EMBL/GenBank/DDBJ whole genome shotgun (WGS) entry which is preliminary data.</text>
</comment>
<evidence type="ECO:0000256" key="1">
    <source>
        <dbReference type="SAM" id="Phobius"/>
    </source>
</evidence>
<dbReference type="RefSeq" id="WP_127082279.1">
    <property type="nucleotide sequence ID" value="NZ_RSCL01000009.1"/>
</dbReference>
<proteinExistence type="predicted"/>
<keyword evidence="3" id="KW-1185">Reference proteome</keyword>
<organism evidence="2 3">
    <name type="scientific">Dulcicalothrix desertica PCC 7102</name>
    <dbReference type="NCBI Taxonomy" id="232991"/>
    <lineage>
        <taxon>Bacteria</taxon>
        <taxon>Bacillati</taxon>
        <taxon>Cyanobacteriota</taxon>
        <taxon>Cyanophyceae</taxon>
        <taxon>Nostocales</taxon>
        <taxon>Calotrichaceae</taxon>
        <taxon>Dulcicalothrix</taxon>
    </lineage>
</organism>
<evidence type="ECO:0000313" key="2">
    <source>
        <dbReference type="EMBL" id="RUT05015.1"/>
    </source>
</evidence>
<accession>A0A433VG10</accession>
<dbReference type="AlphaFoldDB" id="A0A433VG10"/>
<sequence>MFKPKLLKKLRATLFELWLPIPLLAFGCWGLSGIVMYAVLNRDYKAPKYLQLESQPKPLQITVPYIVAPRAIFIEVDKNRGISQVKVQTKDFPMTEIIFEFSTTDTLQLEAEISKVLGMSKQEIRKLRSSPKT</sequence>
<protein>
    <submittedName>
        <fullName evidence="2">Uncharacterized protein</fullName>
    </submittedName>
</protein>
<dbReference type="PROSITE" id="PS51257">
    <property type="entry name" value="PROKAR_LIPOPROTEIN"/>
    <property type="match status" value="1"/>
</dbReference>
<feature type="transmembrane region" description="Helical" evidence="1">
    <location>
        <begin position="20"/>
        <end position="40"/>
    </location>
</feature>
<evidence type="ECO:0000313" key="3">
    <source>
        <dbReference type="Proteomes" id="UP000271624"/>
    </source>
</evidence>
<dbReference type="OrthoDB" id="513799at2"/>
<keyword evidence="1" id="KW-0812">Transmembrane</keyword>
<dbReference type="Proteomes" id="UP000271624">
    <property type="component" value="Unassembled WGS sequence"/>
</dbReference>
<keyword evidence="1" id="KW-1133">Transmembrane helix</keyword>
<reference evidence="2" key="1">
    <citation type="submission" date="2018-12" db="EMBL/GenBank/DDBJ databases">
        <authorList>
            <person name="Will S."/>
            <person name="Neumann-Schaal M."/>
            <person name="Henke P."/>
        </authorList>
    </citation>
    <scope>NUCLEOTIDE SEQUENCE</scope>
    <source>
        <strain evidence="2">PCC 7102</strain>
    </source>
</reference>
<reference evidence="2" key="2">
    <citation type="journal article" date="2019" name="Genome Biol. Evol.">
        <title>Day and night: Metabolic profiles and evolutionary relationships of six axenic non-marine cyanobacteria.</title>
        <authorList>
            <person name="Will S.E."/>
            <person name="Henke P."/>
            <person name="Boedeker C."/>
            <person name="Huang S."/>
            <person name="Brinkmann H."/>
            <person name="Rohde M."/>
            <person name="Jarek M."/>
            <person name="Friedl T."/>
            <person name="Seufert S."/>
            <person name="Schumacher M."/>
            <person name="Overmann J."/>
            <person name="Neumann-Schaal M."/>
            <person name="Petersen J."/>
        </authorList>
    </citation>
    <scope>NUCLEOTIDE SEQUENCE [LARGE SCALE GENOMIC DNA]</scope>
    <source>
        <strain evidence="2">PCC 7102</strain>
    </source>
</reference>
<dbReference type="EMBL" id="RSCL01000009">
    <property type="protein sequence ID" value="RUT05015.1"/>
    <property type="molecule type" value="Genomic_DNA"/>
</dbReference>
<gene>
    <name evidence="2" type="ORF">DSM106972_038360</name>
</gene>
<keyword evidence="1" id="KW-0472">Membrane</keyword>
<name>A0A433VG10_9CYAN</name>